<comment type="caution">
    <text evidence="2">The sequence shown here is derived from an EMBL/GenBank/DDBJ whole genome shotgun (WGS) entry which is preliminary data.</text>
</comment>
<dbReference type="CDD" id="cd12797">
    <property type="entry name" value="M23_peptidase"/>
    <property type="match status" value="1"/>
</dbReference>
<dbReference type="InterPro" id="IPR016047">
    <property type="entry name" value="M23ase_b-sheet_dom"/>
</dbReference>
<dbReference type="PANTHER" id="PTHR21666">
    <property type="entry name" value="PEPTIDASE-RELATED"/>
    <property type="match status" value="1"/>
</dbReference>
<gene>
    <name evidence="2" type="ORF">A2619_01465</name>
</gene>
<dbReference type="AlphaFoldDB" id="A0A1F4X600"/>
<proteinExistence type="predicted"/>
<dbReference type="SUPFAM" id="SSF51261">
    <property type="entry name" value="Duplicated hybrid motif"/>
    <property type="match status" value="1"/>
</dbReference>
<protein>
    <recommendedName>
        <fullName evidence="1">M23ase beta-sheet core domain-containing protein</fullName>
    </recommendedName>
</protein>
<evidence type="ECO:0000313" key="2">
    <source>
        <dbReference type="EMBL" id="OGC77049.1"/>
    </source>
</evidence>
<dbReference type="Pfam" id="PF01551">
    <property type="entry name" value="Peptidase_M23"/>
    <property type="match status" value="1"/>
</dbReference>
<sequence length="90" mass="9655">MPPIFACTGGKVVRAGWDPYGLGLHVRIDHGNGYSSIYGHMSRIDVGYGQNVGRGQVIGLMGNTGRSTGPHVHFILNFNGVAQNPLNYTN</sequence>
<feature type="domain" description="M23ase beta-sheet core" evidence="1">
    <location>
        <begin position="3"/>
        <end position="85"/>
    </location>
</feature>
<dbReference type="GO" id="GO:0004222">
    <property type="term" value="F:metalloendopeptidase activity"/>
    <property type="evidence" value="ECO:0007669"/>
    <property type="project" value="TreeGrafter"/>
</dbReference>
<evidence type="ECO:0000313" key="3">
    <source>
        <dbReference type="Proteomes" id="UP000176815"/>
    </source>
</evidence>
<dbReference type="PANTHER" id="PTHR21666:SF270">
    <property type="entry name" value="MUREIN HYDROLASE ACTIVATOR ENVC"/>
    <property type="match status" value="1"/>
</dbReference>
<evidence type="ECO:0000259" key="1">
    <source>
        <dbReference type="Pfam" id="PF01551"/>
    </source>
</evidence>
<organism evidence="2 3">
    <name type="scientific">candidate division WWE3 bacterium RIFOXYD1_FULL_39_9</name>
    <dbReference type="NCBI Taxonomy" id="1802649"/>
    <lineage>
        <taxon>Bacteria</taxon>
        <taxon>Katanobacteria</taxon>
    </lineage>
</organism>
<dbReference type="Gene3D" id="2.70.70.10">
    <property type="entry name" value="Glucose Permease (Domain IIA)"/>
    <property type="match status" value="1"/>
</dbReference>
<dbReference type="InterPro" id="IPR011055">
    <property type="entry name" value="Dup_hybrid_motif"/>
</dbReference>
<accession>A0A1F4X600</accession>
<reference evidence="2 3" key="1">
    <citation type="journal article" date="2016" name="Nat. Commun.">
        <title>Thousands of microbial genomes shed light on interconnected biogeochemical processes in an aquifer system.</title>
        <authorList>
            <person name="Anantharaman K."/>
            <person name="Brown C.T."/>
            <person name="Hug L.A."/>
            <person name="Sharon I."/>
            <person name="Castelle C.J."/>
            <person name="Probst A.J."/>
            <person name="Thomas B.C."/>
            <person name="Singh A."/>
            <person name="Wilkins M.J."/>
            <person name="Karaoz U."/>
            <person name="Brodie E.L."/>
            <person name="Williams K.H."/>
            <person name="Hubbard S.S."/>
            <person name="Banfield J.F."/>
        </authorList>
    </citation>
    <scope>NUCLEOTIDE SEQUENCE [LARGE SCALE GENOMIC DNA]</scope>
</reference>
<dbReference type="InterPro" id="IPR050570">
    <property type="entry name" value="Cell_wall_metabolism_enzyme"/>
</dbReference>
<dbReference type="EMBL" id="MEWG01000027">
    <property type="protein sequence ID" value="OGC77049.1"/>
    <property type="molecule type" value="Genomic_DNA"/>
</dbReference>
<name>A0A1F4X600_UNCKA</name>
<dbReference type="Proteomes" id="UP000176815">
    <property type="component" value="Unassembled WGS sequence"/>
</dbReference>